<evidence type="ECO:0000259" key="4">
    <source>
        <dbReference type="Pfam" id="PF25973"/>
    </source>
</evidence>
<dbReference type="PATRIC" id="fig|401562.3.peg.5041"/>
<dbReference type="Gene3D" id="2.40.50.100">
    <property type="match status" value="1"/>
</dbReference>
<sequence length="263" mass="28554">MFALVALLLSLSVPAQAAQSETFLCQVFASERVELASPTTGVLESIAVERGDRVRVGQEIARLRSEIEEAELALAELKSRATANVDAKTASLAFSERRLARNADLVQRRMVAENDVDQMRTERDLARLELEAARQELLVAAADLNRVRASLALRQVRSPIDGIVTARNSAPGELVGNQPVAVIERTDPLYAEAALPVRLFGELSAGMSVHLQFETPAASPLDASLTLVDTFVEPTSDTFVVRATIPNRDNRIPAGIKCRMTLP</sequence>
<dbReference type="Gene3D" id="2.40.30.170">
    <property type="match status" value="1"/>
</dbReference>
<dbReference type="AlphaFoldDB" id="A0A175QYH2"/>
<dbReference type="Pfam" id="PF25973">
    <property type="entry name" value="BSH_CzcB"/>
    <property type="match status" value="1"/>
</dbReference>
<dbReference type="InterPro" id="IPR058647">
    <property type="entry name" value="BSH_CzcB-like"/>
</dbReference>
<dbReference type="EMBL" id="LDPZ01000083">
    <property type="protein sequence ID" value="KTQ81470.1"/>
    <property type="molecule type" value="Genomic_DNA"/>
</dbReference>
<feature type="coiled-coil region" evidence="2">
    <location>
        <begin position="53"/>
        <end position="145"/>
    </location>
</feature>
<keyword evidence="3" id="KW-0732">Signal</keyword>
<protein>
    <recommendedName>
        <fullName evidence="4">CzcB-like barrel-sandwich hybrid domain-containing protein</fullName>
    </recommendedName>
</protein>
<evidence type="ECO:0000313" key="6">
    <source>
        <dbReference type="Proteomes" id="UP000078272"/>
    </source>
</evidence>
<gene>
    <name evidence="5" type="ORF">NS226_22635</name>
</gene>
<dbReference type="PANTHER" id="PTHR30469:SF15">
    <property type="entry name" value="HLYD FAMILY OF SECRETION PROTEINS"/>
    <property type="match status" value="1"/>
</dbReference>
<accession>A0A175QYH2</accession>
<dbReference type="SUPFAM" id="SSF111369">
    <property type="entry name" value="HlyD-like secretion proteins"/>
    <property type="match status" value="1"/>
</dbReference>
<dbReference type="Proteomes" id="UP000078272">
    <property type="component" value="Unassembled WGS sequence"/>
</dbReference>
<dbReference type="GO" id="GO:1990281">
    <property type="term" value="C:efflux pump complex"/>
    <property type="evidence" value="ECO:0007669"/>
    <property type="project" value="TreeGrafter"/>
</dbReference>
<comment type="similarity">
    <text evidence="1">Belongs to the membrane fusion protein (MFP) (TC 8.A.1) family.</text>
</comment>
<dbReference type="GO" id="GO:0015562">
    <property type="term" value="F:efflux transmembrane transporter activity"/>
    <property type="evidence" value="ECO:0007669"/>
    <property type="project" value="TreeGrafter"/>
</dbReference>
<evidence type="ECO:0000256" key="1">
    <source>
        <dbReference type="ARBA" id="ARBA00009477"/>
    </source>
</evidence>
<feature type="signal peptide" evidence="3">
    <location>
        <begin position="1"/>
        <end position="17"/>
    </location>
</feature>
<feature type="domain" description="CzcB-like barrel-sandwich hybrid" evidence="4">
    <location>
        <begin position="34"/>
        <end position="178"/>
    </location>
</feature>
<comment type="caution">
    <text evidence="5">The sequence shown here is derived from an EMBL/GenBank/DDBJ whole genome shotgun (WGS) entry which is preliminary data.</text>
</comment>
<reference evidence="5 6" key="1">
    <citation type="journal article" date="2016" name="Front. Microbiol.">
        <title>Genomic Resource of Rice Seed Associated Bacteria.</title>
        <authorList>
            <person name="Midha S."/>
            <person name="Bansal K."/>
            <person name="Sharma S."/>
            <person name="Kumar N."/>
            <person name="Patil P.P."/>
            <person name="Chaudhry V."/>
            <person name="Patil P.B."/>
        </authorList>
    </citation>
    <scope>NUCLEOTIDE SEQUENCE [LARGE SCALE GENOMIC DNA]</scope>
    <source>
        <strain evidence="5 6">NS226</strain>
    </source>
</reference>
<feature type="chain" id="PRO_5008041509" description="CzcB-like barrel-sandwich hybrid domain-containing protein" evidence="3">
    <location>
        <begin position="18"/>
        <end position="263"/>
    </location>
</feature>
<organism evidence="5 6">
    <name type="scientific">Aureimonas ureilytica</name>
    <dbReference type="NCBI Taxonomy" id="401562"/>
    <lineage>
        <taxon>Bacteria</taxon>
        <taxon>Pseudomonadati</taxon>
        <taxon>Pseudomonadota</taxon>
        <taxon>Alphaproteobacteria</taxon>
        <taxon>Hyphomicrobiales</taxon>
        <taxon>Aurantimonadaceae</taxon>
        <taxon>Aureimonas</taxon>
    </lineage>
</organism>
<dbReference type="InterPro" id="IPR006143">
    <property type="entry name" value="RND_pump_MFP"/>
</dbReference>
<dbReference type="Gene3D" id="1.10.287.470">
    <property type="entry name" value="Helix hairpin bin"/>
    <property type="match status" value="1"/>
</dbReference>
<proteinExistence type="inferred from homology"/>
<keyword evidence="2" id="KW-0175">Coiled coil</keyword>
<evidence type="ECO:0000313" key="5">
    <source>
        <dbReference type="EMBL" id="KTQ81470.1"/>
    </source>
</evidence>
<evidence type="ECO:0000256" key="3">
    <source>
        <dbReference type="SAM" id="SignalP"/>
    </source>
</evidence>
<dbReference type="PANTHER" id="PTHR30469">
    <property type="entry name" value="MULTIDRUG RESISTANCE PROTEIN MDTA"/>
    <property type="match status" value="1"/>
</dbReference>
<name>A0A175QYH2_9HYPH</name>
<dbReference type="NCBIfam" id="TIGR01730">
    <property type="entry name" value="RND_mfp"/>
    <property type="match status" value="1"/>
</dbReference>
<evidence type="ECO:0000256" key="2">
    <source>
        <dbReference type="SAM" id="Coils"/>
    </source>
</evidence>